<keyword evidence="1" id="KW-1015">Disulfide bond</keyword>
<protein>
    <recommendedName>
        <fullName evidence="5">Sushi domain-containing protein</fullName>
    </recommendedName>
</protein>
<feature type="chain" id="PRO_5017459386" description="Sushi domain-containing protein" evidence="2">
    <location>
        <begin position="20"/>
        <end position="74"/>
    </location>
</feature>
<evidence type="ECO:0000256" key="1">
    <source>
        <dbReference type="ARBA" id="ARBA00023157"/>
    </source>
</evidence>
<dbReference type="AlphaFoldDB" id="A0A3B3ZZ04"/>
<keyword evidence="2" id="KW-0732">Signal</keyword>
<evidence type="ECO:0008006" key="5">
    <source>
        <dbReference type="Google" id="ProtNLM"/>
    </source>
</evidence>
<evidence type="ECO:0000256" key="2">
    <source>
        <dbReference type="SAM" id="SignalP"/>
    </source>
</evidence>
<feature type="signal peptide" evidence="2">
    <location>
        <begin position="1"/>
        <end position="19"/>
    </location>
</feature>
<dbReference type="Ensembl" id="ENSPMGT00000010280.1">
    <property type="protein sequence ID" value="ENSPMGP00000009639.1"/>
    <property type="gene ID" value="ENSPMGG00000007983.1"/>
</dbReference>
<evidence type="ECO:0000313" key="4">
    <source>
        <dbReference type="Proteomes" id="UP000261520"/>
    </source>
</evidence>
<reference evidence="3" key="2">
    <citation type="submission" date="2025-09" db="UniProtKB">
        <authorList>
            <consortium name="Ensembl"/>
        </authorList>
    </citation>
    <scope>IDENTIFICATION</scope>
</reference>
<evidence type="ECO:0000313" key="3">
    <source>
        <dbReference type="Ensembl" id="ENSPMGP00000009639.1"/>
    </source>
</evidence>
<name>A0A3B3ZZ04_9GOBI</name>
<dbReference type="Gene3D" id="2.20.28.230">
    <property type="match status" value="1"/>
</dbReference>
<accession>A0A3B3ZZ04</accession>
<organism evidence="3 4">
    <name type="scientific">Periophthalmus magnuspinnatus</name>
    <dbReference type="NCBI Taxonomy" id="409849"/>
    <lineage>
        <taxon>Eukaryota</taxon>
        <taxon>Metazoa</taxon>
        <taxon>Chordata</taxon>
        <taxon>Craniata</taxon>
        <taxon>Vertebrata</taxon>
        <taxon>Euteleostomi</taxon>
        <taxon>Actinopterygii</taxon>
        <taxon>Neopterygii</taxon>
        <taxon>Teleostei</taxon>
        <taxon>Neoteleostei</taxon>
        <taxon>Acanthomorphata</taxon>
        <taxon>Gobiaria</taxon>
        <taxon>Gobiiformes</taxon>
        <taxon>Gobioidei</taxon>
        <taxon>Gobiidae</taxon>
        <taxon>Oxudercinae</taxon>
        <taxon>Periophthalmus</taxon>
    </lineage>
</organism>
<proteinExistence type="predicted"/>
<dbReference type="SUPFAM" id="SSF57535">
    <property type="entry name" value="Complement control module/SCR domain"/>
    <property type="match status" value="1"/>
</dbReference>
<reference evidence="3" key="1">
    <citation type="submission" date="2025-08" db="UniProtKB">
        <authorList>
            <consortium name="Ensembl"/>
        </authorList>
    </citation>
    <scope>IDENTIFICATION</scope>
</reference>
<dbReference type="InterPro" id="IPR035976">
    <property type="entry name" value="Sushi/SCR/CCP_sf"/>
</dbReference>
<sequence length="74" mass="8347">MYSLVVRLFVLVLLCPCADIPIPPHNLTKPPVWNCSNSNSFRYTCIDGYVRKVGTSNLIWCSNLLETNAWTSLS</sequence>
<keyword evidence="4" id="KW-1185">Reference proteome</keyword>
<dbReference type="Proteomes" id="UP000261520">
    <property type="component" value="Unplaced"/>
</dbReference>